<evidence type="ECO:0000313" key="2">
    <source>
        <dbReference type="Proteomes" id="UP001234178"/>
    </source>
</evidence>
<reference evidence="1 2" key="1">
    <citation type="journal article" date="2023" name="Nucleic Acids Res.">
        <title>The hologenome of Daphnia magna reveals possible DNA methylation and microbiome-mediated evolution of the host genome.</title>
        <authorList>
            <person name="Chaturvedi A."/>
            <person name="Li X."/>
            <person name="Dhandapani V."/>
            <person name="Marshall H."/>
            <person name="Kissane S."/>
            <person name="Cuenca-Cambronero M."/>
            <person name="Asole G."/>
            <person name="Calvet F."/>
            <person name="Ruiz-Romero M."/>
            <person name="Marangio P."/>
            <person name="Guigo R."/>
            <person name="Rago D."/>
            <person name="Mirbahai L."/>
            <person name="Eastwood N."/>
            <person name="Colbourne J.K."/>
            <person name="Zhou J."/>
            <person name="Mallon E."/>
            <person name="Orsini L."/>
        </authorList>
    </citation>
    <scope>NUCLEOTIDE SEQUENCE [LARGE SCALE GENOMIC DNA]</scope>
    <source>
        <strain evidence="1">LRV0_1</strain>
    </source>
</reference>
<name>A0ABQ9YRZ4_9CRUS</name>
<sequence length="69" mass="7818">MVDSLKALTSFHRVTTEFENSRPCRLAANDTKRSIDLVKRTRAQRHKEGKVGRLAFSALIDYQAARSPT</sequence>
<dbReference type="Proteomes" id="UP001234178">
    <property type="component" value="Unassembled WGS sequence"/>
</dbReference>
<organism evidence="1 2">
    <name type="scientific">Daphnia magna</name>
    <dbReference type="NCBI Taxonomy" id="35525"/>
    <lineage>
        <taxon>Eukaryota</taxon>
        <taxon>Metazoa</taxon>
        <taxon>Ecdysozoa</taxon>
        <taxon>Arthropoda</taxon>
        <taxon>Crustacea</taxon>
        <taxon>Branchiopoda</taxon>
        <taxon>Diplostraca</taxon>
        <taxon>Cladocera</taxon>
        <taxon>Anomopoda</taxon>
        <taxon>Daphniidae</taxon>
        <taxon>Daphnia</taxon>
    </lineage>
</organism>
<keyword evidence="2" id="KW-1185">Reference proteome</keyword>
<evidence type="ECO:0000313" key="1">
    <source>
        <dbReference type="EMBL" id="KAK4003389.1"/>
    </source>
</evidence>
<gene>
    <name evidence="1" type="ORF">OUZ56_005156</name>
</gene>
<dbReference type="EMBL" id="JAOYFB010000001">
    <property type="protein sequence ID" value="KAK4003389.1"/>
    <property type="molecule type" value="Genomic_DNA"/>
</dbReference>
<accession>A0ABQ9YRZ4</accession>
<comment type="caution">
    <text evidence="1">The sequence shown here is derived from an EMBL/GenBank/DDBJ whole genome shotgun (WGS) entry which is preliminary data.</text>
</comment>
<protein>
    <submittedName>
        <fullName evidence="1">Uncharacterized protein</fullName>
    </submittedName>
</protein>
<proteinExistence type="predicted"/>